<dbReference type="EMBL" id="PZZH01000001">
    <property type="protein sequence ID" value="PTN76527.1"/>
    <property type="molecule type" value="Genomic_DNA"/>
</dbReference>
<reference evidence="3 5" key="2">
    <citation type="submission" date="2018-06" db="EMBL/GenBank/DDBJ databases">
        <authorList>
            <consortium name="Pathogen Informatics"/>
            <person name="Doyle S."/>
        </authorList>
    </citation>
    <scope>NUCLEOTIDE SEQUENCE [LARGE SCALE GENOMIC DNA]</scope>
    <source>
        <strain evidence="3 5">NCTC13379</strain>
    </source>
</reference>
<gene>
    <name evidence="2" type="ORF">DAI13_01660</name>
    <name evidence="3" type="ORF">NCTC13379_00240</name>
</gene>
<evidence type="ECO:0000313" key="5">
    <source>
        <dbReference type="Proteomes" id="UP000254396"/>
    </source>
</evidence>
<evidence type="ECO:0000313" key="4">
    <source>
        <dbReference type="Proteomes" id="UP000244140"/>
    </source>
</evidence>
<evidence type="ECO:0000313" key="3">
    <source>
        <dbReference type="EMBL" id="STP63425.1"/>
    </source>
</evidence>
<dbReference type="EMBL" id="UGIX01000001">
    <property type="protein sequence ID" value="STP63425.1"/>
    <property type="molecule type" value="Genomic_DNA"/>
</dbReference>
<accession>A0A855U559</accession>
<sequence>MELEIFTQDRDNQWKFISEKVFDGFKSLTVKLNYYTYSTFELFVGLTPENIQIFVPDTVIYMEGLYFYVDAVVVDDQATAQIKVSGKSLLGKSLDRIVYRIYNKTAPPEQIVWEHLNNEVVNPSDVKRKIQYLKLDSRANLGNTSIQYQNSYGVVAEEVETLCTSYDFGIRETATKLGVPGNTLSIFKGRDVSRTIEFSDEYENLTKAGYQNNNFDESSTAIVFGEGEGSERKSVVVGNEKTGLQRKELYVDARDLQKTTDEVTLTDSQYLEVLKNRGNNKLSERKRILTLSGEVPTSSKLFKLGEDYQLGDTITIKSNLYNLKKTSTITTIKKTYDSKGLFIEPIFGKETPTIFDVLGRE</sequence>
<evidence type="ECO:0000313" key="2">
    <source>
        <dbReference type="EMBL" id="PTN76527.1"/>
    </source>
</evidence>
<evidence type="ECO:0000259" key="1">
    <source>
        <dbReference type="Pfam" id="PF14594"/>
    </source>
</evidence>
<organism evidence="2 4">
    <name type="scientific">Enterococcus faecalis</name>
    <name type="common">Streptococcus faecalis</name>
    <dbReference type="NCBI Taxonomy" id="1351"/>
    <lineage>
        <taxon>Bacteria</taxon>
        <taxon>Bacillati</taxon>
        <taxon>Bacillota</taxon>
        <taxon>Bacilli</taxon>
        <taxon>Lactobacillales</taxon>
        <taxon>Enterococcaceae</taxon>
        <taxon>Enterococcus</taxon>
    </lineage>
</organism>
<dbReference type="Proteomes" id="UP000244140">
    <property type="component" value="Unassembled WGS sequence"/>
</dbReference>
<dbReference type="AlphaFoldDB" id="A0A855U559"/>
<feature type="domain" description="Gp28/Gp37-like" evidence="1">
    <location>
        <begin position="11"/>
        <end position="349"/>
    </location>
</feature>
<reference evidence="2 4" key="1">
    <citation type="submission" date="2018-04" db="EMBL/GenBank/DDBJ databases">
        <authorList>
            <person name="Van Tyne D."/>
        </authorList>
    </citation>
    <scope>NUCLEOTIDE SEQUENCE [LARGE SCALE GENOMIC DNA]</scope>
    <source>
        <strain evidence="2 4">B2535</strain>
    </source>
</reference>
<comment type="caution">
    <text evidence="2">The sequence shown here is derived from an EMBL/GenBank/DDBJ whole genome shotgun (WGS) entry which is preliminary data.</text>
</comment>
<protein>
    <recommendedName>
        <fullName evidence="1">Gp28/Gp37-like domain-containing protein</fullName>
    </recommendedName>
</protein>
<dbReference type="Pfam" id="PF14594">
    <property type="entry name" value="Sipho_Gp37"/>
    <property type="match status" value="1"/>
</dbReference>
<dbReference type="InterPro" id="IPR029432">
    <property type="entry name" value="Gp28/Gp37-like_dom"/>
</dbReference>
<dbReference type="Proteomes" id="UP000254396">
    <property type="component" value="Unassembled WGS sequence"/>
</dbReference>
<name>A0A855U559_ENTFL</name>
<dbReference type="RefSeq" id="WP_010714199.1">
    <property type="nucleotide sequence ID" value="NZ_CP039296.1"/>
</dbReference>
<proteinExistence type="predicted"/>